<keyword evidence="2" id="KW-0805">Transcription regulation</keyword>
<dbReference type="Pfam" id="PF08281">
    <property type="entry name" value="Sigma70_r4_2"/>
    <property type="match status" value="1"/>
</dbReference>
<keyword evidence="5" id="KW-0804">Transcription</keyword>
<organism evidence="9 10">
    <name type="scientific">Candidatus Adlerbacteria bacterium GW2011_GWB1_54_7</name>
    <dbReference type="NCBI Taxonomy" id="1618607"/>
    <lineage>
        <taxon>Bacteria</taxon>
        <taxon>Candidatus Adleribacteriota</taxon>
    </lineage>
</organism>
<evidence type="ECO:0000259" key="7">
    <source>
        <dbReference type="Pfam" id="PF04542"/>
    </source>
</evidence>
<feature type="compositionally biased region" description="Basic and acidic residues" evidence="6">
    <location>
        <begin position="7"/>
        <end position="18"/>
    </location>
</feature>
<keyword evidence="4" id="KW-0238">DNA-binding</keyword>
<dbReference type="InterPro" id="IPR013324">
    <property type="entry name" value="RNA_pol_sigma_r3/r4-like"/>
</dbReference>
<dbReference type="Gene3D" id="1.10.10.10">
    <property type="entry name" value="Winged helix-like DNA-binding domain superfamily/Winged helix DNA-binding domain"/>
    <property type="match status" value="1"/>
</dbReference>
<dbReference type="Gene3D" id="1.10.1740.10">
    <property type="match status" value="1"/>
</dbReference>
<dbReference type="PANTHER" id="PTHR43133:SF8">
    <property type="entry name" value="RNA POLYMERASE SIGMA FACTOR HI_1459-RELATED"/>
    <property type="match status" value="1"/>
</dbReference>
<evidence type="ECO:0000256" key="3">
    <source>
        <dbReference type="ARBA" id="ARBA00023082"/>
    </source>
</evidence>
<dbReference type="PANTHER" id="PTHR43133">
    <property type="entry name" value="RNA POLYMERASE ECF-TYPE SIGMA FACTO"/>
    <property type="match status" value="1"/>
</dbReference>
<protein>
    <submittedName>
        <fullName evidence="9">RNA polymerase sigma factor</fullName>
    </submittedName>
</protein>
<feature type="domain" description="RNA polymerase sigma factor 70 region 4 type 2" evidence="8">
    <location>
        <begin position="142"/>
        <end position="188"/>
    </location>
</feature>
<reference evidence="9 10" key="1">
    <citation type="journal article" date="2015" name="Nature">
        <title>rRNA introns, odd ribosomes, and small enigmatic genomes across a large radiation of phyla.</title>
        <authorList>
            <person name="Brown C.T."/>
            <person name="Hug L.A."/>
            <person name="Thomas B.C."/>
            <person name="Sharon I."/>
            <person name="Castelle C.J."/>
            <person name="Singh A."/>
            <person name="Wilkins M.J."/>
            <person name="Williams K.H."/>
            <person name="Banfield J.F."/>
        </authorList>
    </citation>
    <scope>NUCLEOTIDE SEQUENCE [LARGE SCALE GENOMIC DNA]</scope>
</reference>
<proteinExistence type="inferred from homology"/>
<dbReference type="EMBL" id="LCRR01000003">
    <property type="protein sequence ID" value="KKW37843.1"/>
    <property type="molecule type" value="Genomic_DNA"/>
</dbReference>
<dbReference type="InterPro" id="IPR036388">
    <property type="entry name" value="WH-like_DNA-bd_sf"/>
</dbReference>
<dbReference type="SUPFAM" id="SSF88659">
    <property type="entry name" value="Sigma3 and sigma4 domains of RNA polymerase sigma factors"/>
    <property type="match status" value="1"/>
</dbReference>
<accession>A0A0G1Y311</accession>
<dbReference type="InterPro" id="IPR013325">
    <property type="entry name" value="RNA_pol_sigma_r2"/>
</dbReference>
<evidence type="ECO:0000313" key="10">
    <source>
        <dbReference type="Proteomes" id="UP000033852"/>
    </source>
</evidence>
<evidence type="ECO:0000256" key="4">
    <source>
        <dbReference type="ARBA" id="ARBA00023125"/>
    </source>
</evidence>
<dbReference type="GO" id="GO:0003677">
    <property type="term" value="F:DNA binding"/>
    <property type="evidence" value="ECO:0007669"/>
    <property type="project" value="UniProtKB-KW"/>
</dbReference>
<feature type="domain" description="RNA polymerase sigma-70 region 2" evidence="7">
    <location>
        <begin position="38"/>
        <end position="106"/>
    </location>
</feature>
<dbReference type="NCBIfam" id="TIGR02937">
    <property type="entry name" value="sigma70-ECF"/>
    <property type="match status" value="1"/>
</dbReference>
<dbReference type="STRING" id="1618607.UY86_C0003G0065"/>
<comment type="similarity">
    <text evidence="1">Belongs to the sigma-70 factor family. ECF subfamily.</text>
</comment>
<gene>
    <name evidence="9" type="ORF">UY86_C0003G0065</name>
</gene>
<evidence type="ECO:0000256" key="2">
    <source>
        <dbReference type="ARBA" id="ARBA00023015"/>
    </source>
</evidence>
<dbReference type="InterPro" id="IPR014284">
    <property type="entry name" value="RNA_pol_sigma-70_dom"/>
</dbReference>
<dbReference type="InterPro" id="IPR007627">
    <property type="entry name" value="RNA_pol_sigma70_r2"/>
</dbReference>
<dbReference type="InterPro" id="IPR039425">
    <property type="entry name" value="RNA_pol_sigma-70-like"/>
</dbReference>
<dbReference type="GO" id="GO:0006352">
    <property type="term" value="P:DNA-templated transcription initiation"/>
    <property type="evidence" value="ECO:0007669"/>
    <property type="project" value="InterPro"/>
</dbReference>
<feature type="region of interest" description="Disordered" evidence="6">
    <location>
        <begin position="1"/>
        <end position="21"/>
    </location>
</feature>
<evidence type="ECO:0000256" key="1">
    <source>
        <dbReference type="ARBA" id="ARBA00010641"/>
    </source>
</evidence>
<dbReference type="Proteomes" id="UP000033852">
    <property type="component" value="Unassembled WGS sequence"/>
</dbReference>
<dbReference type="GO" id="GO:0016987">
    <property type="term" value="F:sigma factor activity"/>
    <property type="evidence" value="ECO:0007669"/>
    <property type="project" value="UniProtKB-KW"/>
</dbReference>
<evidence type="ECO:0000313" key="9">
    <source>
        <dbReference type="EMBL" id="KKW37843.1"/>
    </source>
</evidence>
<dbReference type="InterPro" id="IPR013249">
    <property type="entry name" value="RNA_pol_sigma70_r4_t2"/>
</dbReference>
<dbReference type="Pfam" id="PF04542">
    <property type="entry name" value="Sigma70_r2"/>
    <property type="match status" value="1"/>
</dbReference>
<name>A0A0G1Y311_9BACT</name>
<evidence type="ECO:0000256" key="5">
    <source>
        <dbReference type="ARBA" id="ARBA00023163"/>
    </source>
</evidence>
<dbReference type="SUPFAM" id="SSF88946">
    <property type="entry name" value="Sigma2 domain of RNA polymerase sigma factors"/>
    <property type="match status" value="1"/>
</dbReference>
<dbReference type="CDD" id="cd06171">
    <property type="entry name" value="Sigma70_r4"/>
    <property type="match status" value="1"/>
</dbReference>
<comment type="caution">
    <text evidence="9">The sequence shown here is derived from an EMBL/GenBank/DDBJ whole genome shotgun (WGS) entry which is preliminary data.</text>
</comment>
<dbReference type="AlphaFoldDB" id="A0A0G1Y311"/>
<evidence type="ECO:0000256" key="6">
    <source>
        <dbReference type="SAM" id="MobiDB-lite"/>
    </source>
</evidence>
<evidence type="ECO:0000259" key="8">
    <source>
        <dbReference type="Pfam" id="PF08281"/>
    </source>
</evidence>
<sequence>MEYLTDEEVRSDPSRKSESDEEILALSVSHPSLFAQIVRKYEGPFLRKALSIVRRRDAAEDVVQEAFTKIYLNAGKFKKQDGASFSSWGYRILINTALTHYAKIKRERAHTAELDEEIWALIPDRNLRQFEKKELEDMAASVLSRMPSPFARVLNAFFMEGKSQEEIACEEGLSVGAIKTRVHRAKKEFRKIYQQVTTNI</sequence>
<keyword evidence="3" id="KW-0731">Sigma factor</keyword>